<dbReference type="KEGG" id="zpl:ZBT109_0167"/>
<dbReference type="GO" id="GO:0005829">
    <property type="term" value="C:cytosol"/>
    <property type="evidence" value="ECO:0007669"/>
    <property type="project" value="TreeGrafter"/>
</dbReference>
<dbReference type="Pfam" id="PF03695">
    <property type="entry name" value="UPF0149"/>
    <property type="match status" value="1"/>
</dbReference>
<keyword evidence="3" id="KW-1185">Reference proteome</keyword>
<dbReference type="STRING" id="1123510.GCA_000620025_00252"/>
<dbReference type="AlphaFoldDB" id="A0A348HBG3"/>
<gene>
    <name evidence="2" type="ORF">ZBT109_0167</name>
</gene>
<dbReference type="EMBL" id="AP018933">
    <property type="protein sequence ID" value="BBG28965.1"/>
    <property type="molecule type" value="Genomic_DNA"/>
</dbReference>
<evidence type="ECO:0000313" key="3">
    <source>
        <dbReference type="Proteomes" id="UP000267342"/>
    </source>
</evidence>
<protein>
    <submittedName>
        <fullName evidence="2">Uncharacterized protein conserved in bacteria</fullName>
    </submittedName>
</protein>
<sequence length="214" mass="23864">MVTEFVPKEAPLDFFEIADLFLSYGTFTSPAFYDGRLVASLALSANSDDAEAAEQWLMSICEVLSVESPRSREDAELLLRWRAQDREGLASDDMSFEPLLPDSLFSVAERVRALQEWTQGFVEALDDYGIESDELVSAPLKEALQDIRKIAESDIASEFEEIGFDDQGEHEGDLLALHEHVRVACILLWLEHHPGRPTVENPDEGSSSPAPTLH</sequence>
<accession>A0A348HBG3</accession>
<proteinExistence type="inferred from homology"/>
<organism evidence="2 3">
    <name type="scientific">Zymobacter palmae</name>
    <dbReference type="NCBI Taxonomy" id="33074"/>
    <lineage>
        <taxon>Bacteria</taxon>
        <taxon>Pseudomonadati</taxon>
        <taxon>Pseudomonadota</taxon>
        <taxon>Gammaproteobacteria</taxon>
        <taxon>Oceanospirillales</taxon>
        <taxon>Halomonadaceae</taxon>
        <taxon>Zymobacter group</taxon>
        <taxon>Zymobacter</taxon>
    </lineage>
</organism>
<dbReference type="InterPro" id="IPR036255">
    <property type="entry name" value="YgfB-like_sf"/>
</dbReference>
<dbReference type="Proteomes" id="UP000267342">
    <property type="component" value="Chromosome"/>
</dbReference>
<dbReference type="InterPro" id="IPR011978">
    <property type="entry name" value="YgfB-like"/>
</dbReference>
<dbReference type="RefSeq" id="WP_027704481.1">
    <property type="nucleotide sequence ID" value="NZ_AP018933.1"/>
</dbReference>
<dbReference type="OrthoDB" id="9783391at2"/>
<dbReference type="SUPFAM" id="SSF101327">
    <property type="entry name" value="YgfB-like"/>
    <property type="match status" value="1"/>
</dbReference>
<reference evidence="2 3" key="1">
    <citation type="submission" date="2018-09" db="EMBL/GenBank/DDBJ databases">
        <title>Zymobacter palmae IAM14233 (=T109) whole genome analysis.</title>
        <authorList>
            <person name="Yanase H."/>
        </authorList>
    </citation>
    <scope>NUCLEOTIDE SEQUENCE [LARGE SCALE GENOMIC DNA]</scope>
    <source>
        <strain evidence="2 3">IAM14233</strain>
    </source>
</reference>
<dbReference type="Gene3D" id="1.20.120.740">
    <property type="entry name" value="YgfB uncharacterised protein family UPF0149, PF03695"/>
    <property type="match status" value="1"/>
</dbReference>
<comment type="similarity">
    <text evidence="1">Belongs to the UPF0149 family.</text>
</comment>
<evidence type="ECO:0000313" key="2">
    <source>
        <dbReference type="EMBL" id="BBG28965.1"/>
    </source>
</evidence>
<evidence type="ECO:0000256" key="1">
    <source>
        <dbReference type="ARBA" id="ARBA00038308"/>
    </source>
</evidence>
<name>A0A348HBG3_9GAMM</name>
<dbReference type="PANTHER" id="PTHR37528">
    <property type="entry name" value="UPF0149 PROTEIN YGFB"/>
    <property type="match status" value="1"/>
</dbReference>
<dbReference type="PANTHER" id="PTHR37528:SF1">
    <property type="entry name" value="UPF0149 PROTEIN YGFB"/>
    <property type="match status" value="1"/>
</dbReference>